<proteinExistence type="predicted"/>
<evidence type="ECO:0000313" key="2">
    <source>
        <dbReference type="Proteomes" id="UP000269945"/>
    </source>
</evidence>
<evidence type="ECO:0000313" key="1">
    <source>
        <dbReference type="EMBL" id="VCX39764.1"/>
    </source>
</evidence>
<dbReference type="AlphaFoldDB" id="A0A9X9M919"/>
<gene>
    <name evidence="1" type="ORF">BN2614_LOCUS2</name>
</gene>
<reference evidence="1 2" key="1">
    <citation type="submission" date="2018-10" db="EMBL/GenBank/DDBJ databases">
        <authorList>
            <person name="Ekblom R."/>
            <person name="Jareborg N."/>
        </authorList>
    </citation>
    <scope>NUCLEOTIDE SEQUENCE [LARGE SCALE GENOMIC DNA]</scope>
    <source>
        <tissue evidence="1">Muscle</tissue>
    </source>
</reference>
<name>A0A9X9M919_GULGU</name>
<accession>A0A9X9M919</accession>
<keyword evidence="2" id="KW-1185">Reference proteome</keyword>
<protein>
    <submittedName>
        <fullName evidence="1">Uncharacterized protein</fullName>
    </submittedName>
</protein>
<comment type="caution">
    <text evidence="1">The sequence shown here is derived from an EMBL/GenBank/DDBJ whole genome shotgun (WGS) entry which is preliminary data.</text>
</comment>
<sequence length="88" mass="9681">MEPGAEVRISEGCGRRAFWREKGKGCPLAGQPLEGEASRLLCETTAFPPGWSYVEVLRESPLLHCPAGLWNDVCLPCTQNHQLQQCGL</sequence>
<organism evidence="1 2">
    <name type="scientific">Gulo gulo</name>
    <name type="common">Wolverine</name>
    <name type="synonym">Gluton</name>
    <dbReference type="NCBI Taxonomy" id="48420"/>
    <lineage>
        <taxon>Eukaryota</taxon>
        <taxon>Metazoa</taxon>
        <taxon>Chordata</taxon>
        <taxon>Craniata</taxon>
        <taxon>Vertebrata</taxon>
        <taxon>Euteleostomi</taxon>
        <taxon>Mammalia</taxon>
        <taxon>Eutheria</taxon>
        <taxon>Laurasiatheria</taxon>
        <taxon>Carnivora</taxon>
        <taxon>Caniformia</taxon>
        <taxon>Musteloidea</taxon>
        <taxon>Mustelidae</taxon>
        <taxon>Guloninae</taxon>
        <taxon>Gulo</taxon>
    </lineage>
</organism>
<dbReference type="EMBL" id="CYRY02044703">
    <property type="protein sequence ID" value="VCX39764.1"/>
    <property type="molecule type" value="Genomic_DNA"/>
</dbReference>
<dbReference type="Proteomes" id="UP000269945">
    <property type="component" value="Unassembled WGS sequence"/>
</dbReference>